<gene>
    <name evidence="2" type="ORF">HZF05_10690</name>
</gene>
<proteinExistence type="predicted"/>
<protein>
    <submittedName>
        <fullName evidence="2">Transposase</fullName>
    </submittedName>
</protein>
<sequence length="159" mass="17948">MVFSRKLSRWKLLDFFAKLPACLVAMEACGGAHCWARELRTMGHEIRLIPPVYVRPFVKRHKNDAVDAEAICEAVQRPSMRFVAIKSEEQQAAGMVFRTRWVAPRGLAQVAMLADLLDDSVVAARGGAGHAARHSGHARRARRPNRRPRQRDRQARSRG</sequence>
<evidence type="ECO:0000313" key="3">
    <source>
        <dbReference type="Proteomes" id="UP000570166"/>
    </source>
</evidence>
<dbReference type="PANTHER" id="PTHR33055">
    <property type="entry name" value="TRANSPOSASE FOR INSERTION SEQUENCE ELEMENT IS1111A"/>
    <property type="match status" value="1"/>
</dbReference>
<feature type="region of interest" description="Disordered" evidence="1">
    <location>
        <begin position="127"/>
        <end position="159"/>
    </location>
</feature>
<dbReference type="Proteomes" id="UP000570166">
    <property type="component" value="Unassembled WGS sequence"/>
</dbReference>
<comment type="caution">
    <text evidence="2">The sequence shown here is derived from an EMBL/GenBank/DDBJ whole genome shotgun (WGS) entry which is preliminary data.</text>
</comment>
<dbReference type="EMBL" id="JACEIB010000006">
    <property type="protein sequence ID" value="MBA2934561.1"/>
    <property type="molecule type" value="Genomic_DNA"/>
</dbReference>
<dbReference type="AlphaFoldDB" id="A0A838L5B9"/>
<organism evidence="2 3">
    <name type="scientific">Sphingomonas chungangi</name>
    <dbReference type="NCBI Taxonomy" id="2683589"/>
    <lineage>
        <taxon>Bacteria</taxon>
        <taxon>Pseudomonadati</taxon>
        <taxon>Pseudomonadota</taxon>
        <taxon>Alphaproteobacteria</taxon>
        <taxon>Sphingomonadales</taxon>
        <taxon>Sphingomonadaceae</taxon>
        <taxon>Sphingomonas</taxon>
    </lineage>
</organism>
<name>A0A838L5B9_9SPHN</name>
<keyword evidence="3" id="KW-1185">Reference proteome</keyword>
<dbReference type="RefSeq" id="WP_160366031.1">
    <property type="nucleotide sequence ID" value="NZ_JACEIB010000006.1"/>
</dbReference>
<dbReference type="PANTHER" id="PTHR33055:SF3">
    <property type="entry name" value="PUTATIVE TRANSPOSASE FOR IS117-RELATED"/>
    <property type="match status" value="1"/>
</dbReference>
<dbReference type="InterPro" id="IPR047650">
    <property type="entry name" value="Transpos_IS110"/>
</dbReference>
<feature type="compositionally biased region" description="Basic residues" evidence="1">
    <location>
        <begin position="131"/>
        <end position="150"/>
    </location>
</feature>
<evidence type="ECO:0000313" key="2">
    <source>
        <dbReference type="EMBL" id="MBA2934561.1"/>
    </source>
</evidence>
<accession>A0A838L5B9</accession>
<reference evidence="2 3" key="1">
    <citation type="submission" date="2020-07" db="EMBL/GenBank/DDBJ databases">
        <authorList>
            <person name="Sun Q."/>
        </authorList>
    </citation>
    <scope>NUCLEOTIDE SEQUENCE [LARGE SCALE GENOMIC DNA]</scope>
    <source>
        <strain evidence="2 3">CGMCC 1.13654</strain>
    </source>
</reference>
<evidence type="ECO:0000256" key="1">
    <source>
        <dbReference type="SAM" id="MobiDB-lite"/>
    </source>
</evidence>